<evidence type="ECO:0000313" key="6">
    <source>
        <dbReference type="Proteomes" id="UP001172911"/>
    </source>
</evidence>
<dbReference type="SMART" id="SM00382">
    <property type="entry name" value="AAA"/>
    <property type="match status" value="1"/>
</dbReference>
<keyword evidence="2" id="KW-0547">Nucleotide-binding</keyword>
<dbReference type="InterPro" id="IPR003593">
    <property type="entry name" value="AAA+_ATPase"/>
</dbReference>
<dbReference type="InterPro" id="IPR050166">
    <property type="entry name" value="ABC_transporter_ATP-bind"/>
</dbReference>
<gene>
    <name evidence="5" type="ORF">P6N53_10465</name>
</gene>
<dbReference type="Gene3D" id="3.40.50.300">
    <property type="entry name" value="P-loop containing nucleotide triphosphate hydrolases"/>
    <property type="match status" value="1"/>
</dbReference>
<evidence type="ECO:0000259" key="4">
    <source>
        <dbReference type="PROSITE" id="PS50893"/>
    </source>
</evidence>
<evidence type="ECO:0000256" key="2">
    <source>
        <dbReference type="ARBA" id="ARBA00022741"/>
    </source>
</evidence>
<dbReference type="InterPro" id="IPR027417">
    <property type="entry name" value="P-loop_NTPase"/>
</dbReference>
<dbReference type="Proteomes" id="UP001172911">
    <property type="component" value="Unassembled WGS sequence"/>
</dbReference>
<keyword evidence="1" id="KW-0813">Transport</keyword>
<sequence length="256" mass="28201">MSSPAKDTMVQVNGLSVAYWHQGARVKALEEVTFTIPKGGTCSIIGPSGSGKSTLLYVLSGLMDNFSGEVLIEGKPVSRGRRKTALILQDYGLLPWKRVWDNAALGLTIRGVSNKEIEDILGPILQELGLWELRDRFPAQLSGGQRQRTGIARALALKPDLLLMDEPFSALDALTREALQQQVQRIWSKGNMSVALVTHSIEEAIFLGQRIIVLSPNPGRLMAIVDNPLVGQKDYRKTKEFYEMATKVRGILESDS</sequence>
<dbReference type="Pfam" id="PF00005">
    <property type="entry name" value="ABC_tran"/>
    <property type="match status" value="1"/>
</dbReference>
<reference evidence="5" key="2">
    <citation type="submission" date="2023-03" db="EMBL/GenBank/DDBJ databases">
        <authorList>
            <person name="Zhang Z."/>
        </authorList>
    </citation>
    <scope>NUCLEOTIDE SEQUENCE</scope>
    <source>
        <strain evidence="5">DSA</strain>
    </source>
</reference>
<comment type="caution">
    <text evidence="5">The sequence shown here is derived from an EMBL/GenBank/DDBJ whole genome shotgun (WGS) entry which is preliminary data.</text>
</comment>
<organism evidence="5 6">
    <name type="scientific">Desulforamulus aquiferis</name>
    <dbReference type="NCBI Taxonomy" id="1397668"/>
    <lineage>
        <taxon>Bacteria</taxon>
        <taxon>Bacillati</taxon>
        <taxon>Bacillota</taxon>
        <taxon>Clostridia</taxon>
        <taxon>Eubacteriales</taxon>
        <taxon>Peptococcaceae</taxon>
        <taxon>Desulforamulus</taxon>
    </lineage>
</organism>
<dbReference type="PANTHER" id="PTHR42788:SF20">
    <property type="entry name" value="ABC TRANSPORTER ATP-BINDING PROTEIN"/>
    <property type="match status" value="1"/>
</dbReference>
<dbReference type="EMBL" id="JARPTC010000014">
    <property type="protein sequence ID" value="MDO7787641.1"/>
    <property type="molecule type" value="Genomic_DNA"/>
</dbReference>
<evidence type="ECO:0000256" key="1">
    <source>
        <dbReference type="ARBA" id="ARBA00022448"/>
    </source>
</evidence>
<dbReference type="InterPro" id="IPR003439">
    <property type="entry name" value="ABC_transporter-like_ATP-bd"/>
</dbReference>
<keyword evidence="3 5" id="KW-0067">ATP-binding</keyword>
<proteinExistence type="predicted"/>
<dbReference type="SUPFAM" id="SSF52540">
    <property type="entry name" value="P-loop containing nucleoside triphosphate hydrolases"/>
    <property type="match status" value="1"/>
</dbReference>
<dbReference type="PROSITE" id="PS50893">
    <property type="entry name" value="ABC_TRANSPORTER_2"/>
    <property type="match status" value="1"/>
</dbReference>
<name>A0AAW7ZF48_9FIRM</name>
<dbReference type="RefSeq" id="WP_304542835.1">
    <property type="nucleotide sequence ID" value="NZ_JARPTC010000014.1"/>
</dbReference>
<accession>A0AAW7ZF48</accession>
<feature type="domain" description="ABC transporter" evidence="4">
    <location>
        <begin position="10"/>
        <end position="241"/>
    </location>
</feature>
<dbReference type="GO" id="GO:0016887">
    <property type="term" value="F:ATP hydrolysis activity"/>
    <property type="evidence" value="ECO:0007669"/>
    <property type="project" value="InterPro"/>
</dbReference>
<dbReference type="PANTHER" id="PTHR42788">
    <property type="entry name" value="TAURINE IMPORT ATP-BINDING PROTEIN-RELATED"/>
    <property type="match status" value="1"/>
</dbReference>
<dbReference type="AlphaFoldDB" id="A0AAW7ZF48"/>
<protein>
    <submittedName>
        <fullName evidence="5">ABC transporter ATP-binding protein</fullName>
    </submittedName>
</protein>
<keyword evidence="6" id="KW-1185">Reference proteome</keyword>
<evidence type="ECO:0000313" key="5">
    <source>
        <dbReference type="EMBL" id="MDO7787641.1"/>
    </source>
</evidence>
<evidence type="ECO:0000256" key="3">
    <source>
        <dbReference type="ARBA" id="ARBA00022840"/>
    </source>
</evidence>
<dbReference type="CDD" id="cd03293">
    <property type="entry name" value="ABC_NrtD_SsuB_transporters"/>
    <property type="match status" value="1"/>
</dbReference>
<reference evidence="5" key="1">
    <citation type="journal article" date="2023" name="J. Hazard. Mater.">
        <title>Anaerobic biodegradation of pyrene and benzo[a]pyrene by a new sulfate-reducing Desulforamulus aquiferis strain DSA.</title>
        <authorList>
            <person name="Zhang Z."/>
            <person name="Sun J."/>
            <person name="Gong X."/>
            <person name="Wang C."/>
            <person name="Wang H."/>
        </authorList>
    </citation>
    <scope>NUCLEOTIDE SEQUENCE</scope>
    <source>
        <strain evidence="5">DSA</strain>
    </source>
</reference>
<dbReference type="GO" id="GO:0005524">
    <property type="term" value="F:ATP binding"/>
    <property type="evidence" value="ECO:0007669"/>
    <property type="project" value="UniProtKB-KW"/>
</dbReference>